<dbReference type="PROSITE" id="PS51017">
    <property type="entry name" value="CCT"/>
    <property type="match status" value="1"/>
</dbReference>
<protein>
    <recommendedName>
        <fullName evidence="4">CCT domain-containing protein</fullName>
    </recommendedName>
</protein>
<dbReference type="EMBL" id="SPLM01000036">
    <property type="protein sequence ID" value="TMW66161.1"/>
    <property type="molecule type" value="Genomic_DNA"/>
</dbReference>
<evidence type="ECO:0000256" key="1">
    <source>
        <dbReference type="ARBA" id="ARBA00004123"/>
    </source>
</evidence>
<evidence type="ECO:0000256" key="2">
    <source>
        <dbReference type="ARBA" id="ARBA00023242"/>
    </source>
</evidence>
<dbReference type="PANTHER" id="PTHR31319">
    <property type="entry name" value="ZINC FINGER PROTEIN CONSTANS-LIKE 4"/>
    <property type="match status" value="1"/>
</dbReference>
<dbReference type="OrthoDB" id="153872at2759"/>
<dbReference type="InterPro" id="IPR045281">
    <property type="entry name" value="CONSTANS-like"/>
</dbReference>
<proteinExistence type="predicted"/>
<sequence>MCLSPQDKLKGSTKVSLRKKAQATTATVSAFGAASSASVLASTAGFGMKTNLAMEVDVASMDLDLDLDLEFVEGEDDQDMDDAGWISDDNLRALEFDDRLNQDIDWVTHDDVETSLKLDFIPSSDDVQDFGFDPSSFLSPLRGGLAFEDSDMSSSFAESSLSVDIPRGTSQDAEKLLMSFDTMNFTIPSPTSSSSKKQRVSLFGKKDVDVKAAAGTAARASVAIKGSMSPSLKHKAGQLSSDESRKDDPRASLSKLSIPSTEPFLGVLSITTPTTVSGVDPKKKIGSYSPEARKLRIQKFHEKRKNRTWKKSIKYDCRKKLADDRPRIKGRFVRVTENAADSKDSEASGASSAKPEQVSAAPVAAPVVAAPVSTPTVVLPVAIAASHPASVAAGPATIANTAA</sequence>
<name>A0A8K1CP31_PYTOL</name>
<dbReference type="PANTHER" id="PTHR31319:SF77">
    <property type="entry name" value="ZINC FINGER PROTEIN CONSTANS-LIKE 4"/>
    <property type="match status" value="1"/>
</dbReference>
<dbReference type="GO" id="GO:0005634">
    <property type="term" value="C:nucleus"/>
    <property type="evidence" value="ECO:0007669"/>
    <property type="project" value="UniProtKB-SubCell"/>
</dbReference>
<feature type="domain" description="CCT" evidence="4">
    <location>
        <begin position="293"/>
        <end position="335"/>
    </location>
</feature>
<dbReference type="Proteomes" id="UP000794436">
    <property type="component" value="Unassembled WGS sequence"/>
</dbReference>
<evidence type="ECO:0000256" key="3">
    <source>
        <dbReference type="SAM" id="MobiDB-lite"/>
    </source>
</evidence>
<gene>
    <name evidence="5" type="ORF">Poli38472_003926</name>
</gene>
<reference evidence="5" key="1">
    <citation type="submission" date="2019-03" db="EMBL/GenBank/DDBJ databases">
        <title>Long read genome sequence of the mycoparasitic Pythium oligandrum ATCC 38472 isolated from sugarbeet rhizosphere.</title>
        <authorList>
            <person name="Gaulin E."/>
        </authorList>
    </citation>
    <scope>NUCLEOTIDE SEQUENCE</scope>
    <source>
        <strain evidence="5">ATCC 38472_TT</strain>
    </source>
</reference>
<keyword evidence="2" id="KW-0539">Nucleus</keyword>
<evidence type="ECO:0000313" key="6">
    <source>
        <dbReference type="Proteomes" id="UP000794436"/>
    </source>
</evidence>
<comment type="subcellular location">
    <subcellularLocation>
        <location evidence="1">Nucleus</location>
    </subcellularLocation>
</comment>
<dbReference type="InterPro" id="IPR010402">
    <property type="entry name" value="CCT_domain"/>
</dbReference>
<dbReference type="Pfam" id="PF06203">
    <property type="entry name" value="CCT"/>
    <property type="match status" value="1"/>
</dbReference>
<keyword evidence="6" id="KW-1185">Reference proteome</keyword>
<dbReference type="AlphaFoldDB" id="A0A8K1CP31"/>
<feature type="region of interest" description="Disordered" evidence="3">
    <location>
        <begin position="336"/>
        <end position="362"/>
    </location>
</feature>
<evidence type="ECO:0000259" key="4">
    <source>
        <dbReference type="PROSITE" id="PS51017"/>
    </source>
</evidence>
<feature type="region of interest" description="Disordered" evidence="3">
    <location>
        <begin position="227"/>
        <end position="256"/>
    </location>
</feature>
<organism evidence="5 6">
    <name type="scientific">Pythium oligandrum</name>
    <name type="common">Mycoparasitic fungus</name>
    <dbReference type="NCBI Taxonomy" id="41045"/>
    <lineage>
        <taxon>Eukaryota</taxon>
        <taxon>Sar</taxon>
        <taxon>Stramenopiles</taxon>
        <taxon>Oomycota</taxon>
        <taxon>Peronosporomycetes</taxon>
        <taxon>Pythiales</taxon>
        <taxon>Pythiaceae</taxon>
        <taxon>Pythium</taxon>
    </lineage>
</organism>
<comment type="caution">
    <text evidence="5">The sequence shown here is derived from an EMBL/GenBank/DDBJ whole genome shotgun (WGS) entry which is preliminary data.</text>
</comment>
<accession>A0A8K1CP31</accession>
<evidence type="ECO:0000313" key="5">
    <source>
        <dbReference type="EMBL" id="TMW66161.1"/>
    </source>
</evidence>